<evidence type="ECO:0000313" key="13">
    <source>
        <dbReference type="EMBL" id="KAJ8921015.1"/>
    </source>
</evidence>
<keyword evidence="5 10" id="KW-1133">Transmembrane helix</keyword>
<dbReference type="InterPro" id="IPR017981">
    <property type="entry name" value="GPCR_2-like_7TM"/>
</dbReference>
<keyword evidence="4 10" id="KW-0812">Transmembrane</keyword>
<keyword evidence="3" id="KW-1003">Cell membrane</keyword>
<dbReference type="SUPFAM" id="SSF111418">
    <property type="entry name" value="Hormone receptor domain"/>
    <property type="match status" value="1"/>
</dbReference>
<feature type="transmembrane region" description="Helical" evidence="10">
    <location>
        <begin position="256"/>
        <end position="275"/>
    </location>
</feature>
<dbReference type="SUPFAM" id="SSF81321">
    <property type="entry name" value="Family A G protein-coupled receptor-like"/>
    <property type="match status" value="1"/>
</dbReference>
<feature type="transmembrane region" description="Helical" evidence="10">
    <location>
        <begin position="295"/>
        <end position="321"/>
    </location>
</feature>
<reference evidence="13 14" key="1">
    <citation type="journal article" date="2023" name="Insect Mol. Biol.">
        <title>Genome sequencing provides insights into the evolution of gene families encoding plant cell wall-degrading enzymes in longhorned beetles.</title>
        <authorList>
            <person name="Shin N.R."/>
            <person name="Okamura Y."/>
            <person name="Kirsch R."/>
            <person name="Pauchet Y."/>
        </authorList>
    </citation>
    <scope>NUCLEOTIDE SEQUENCE [LARGE SCALE GENOMIC DNA]</scope>
    <source>
        <strain evidence="13">EAD_L_NR</strain>
    </source>
</reference>
<dbReference type="PRINTS" id="PR00249">
    <property type="entry name" value="GPCRSECRETIN"/>
</dbReference>
<name>A0AAV8W3V3_9CUCU</name>
<dbReference type="PROSITE" id="PS50261">
    <property type="entry name" value="G_PROTEIN_RECEP_F2_4"/>
    <property type="match status" value="1"/>
</dbReference>
<evidence type="ECO:0000259" key="12">
    <source>
        <dbReference type="PROSITE" id="PS50261"/>
    </source>
</evidence>
<dbReference type="InterPro" id="IPR001879">
    <property type="entry name" value="GPCR_2_extracellular_dom"/>
</dbReference>
<evidence type="ECO:0000256" key="7">
    <source>
        <dbReference type="ARBA" id="ARBA00023136"/>
    </source>
</evidence>
<accession>A0AAV8W3V3</accession>
<feature type="transmembrane region" description="Helical" evidence="10">
    <location>
        <begin position="368"/>
        <end position="392"/>
    </location>
</feature>
<feature type="transmembrane region" description="Helical" evidence="10">
    <location>
        <begin position="180"/>
        <end position="198"/>
    </location>
</feature>
<evidence type="ECO:0000256" key="1">
    <source>
        <dbReference type="ARBA" id="ARBA00004651"/>
    </source>
</evidence>
<dbReference type="InterPro" id="IPR000832">
    <property type="entry name" value="GPCR_2_secretin-like"/>
</dbReference>
<dbReference type="AlphaFoldDB" id="A0AAV8W3V3"/>
<dbReference type="SMART" id="SM00008">
    <property type="entry name" value="HormR"/>
    <property type="match status" value="1"/>
</dbReference>
<keyword evidence="8" id="KW-0675">Receptor</keyword>
<evidence type="ECO:0000256" key="3">
    <source>
        <dbReference type="ARBA" id="ARBA00022475"/>
    </source>
</evidence>
<dbReference type="PANTHER" id="PTHR45620:SF43">
    <property type="entry name" value="HECTOR, ISOFORM A"/>
    <property type="match status" value="1"/>
</dbReference>
<dbReference type="InterPro" id="IPR050332">
    <property type="entry name" value="GPCR_2"/>
</dbReference>
<dbReference type="Gene3D" id="1.20.1070.10">
    <property type="entry name" value="Rhodopsin 7-helix transmembrane proteins"/>
    <property type="match status" value="1"/>
</dbReference>
<feature type="transmembrane region" description="Helical" evidence="10">
    <location>
        <begin position="148"/>
        <end position="168"/>
    </location>
</feature>
<dbReference type="PROSITE" id="PS50227">
    <property type="entry name" value="G_PROTEIN_RECEP_F2_3"/>
    <property type="match status" value="1"/>
</dbReference>
<dbReference type="InterPro" id="IPR036445">
    <property type="entry name" value="GPCR_2_extracell_dom_sf"/>
</dbReference>
<keyword evidence="14" id="KW-1185">Reference proteome</keyword>
<evidence type="ECO:0008006" key="15">
    <source>
        <dbReference type="Google" id="ProtNLM"/>
    </source>
</evidence>
<dbReference type="EMBL" id="JANEYG010000012">
    <property type="protein sequence ID" value="KAJ8921015.1"/>
    <property type="molecule type" value="Genomic_DNA"/>
</dbReference>
<comment type="subcellular location">
    <subcellularLocation>
        <location evidence="1">Cell membrane</location>
        <topology evidence="1">Multi-pass membrane protein</topology>
    </subcellularLocation>
</comment>
<sequence>MKKKHFNDSSVAEYKVFSGSNFTMNQILDLNDTNTTELINRALNWSEVYKNCGNKLTTPGYCPEVFDKGLFFVLHSELCWPETPPGTVANHSCPKIPHLSFDPANLAYKECWDNGTWYRGSLGEWANYSQCVNKEELEFLTLINRLHVIGYSVSLAALILSLCIFVSFRSLRCTRIRIHTQLFTSFILNNIMWILWYQEVIPDLEVTWSNPLWCQVLHIVKEYFMVANYMWMLCEGLHLHLALVVVFVREERTMKWFFVIGWGIPILIVLVHSLVRVYVTQDTFMCWLEEMSYSSWFLGVPVLIILMMGTVFLINVLRVILTIMHPNSPNPAPVGMRRAARAALILIPLFGLQFILLPMVPAQQHPLYHFYMWLCLVIVPFQGLCCSCLFCFANQDVHQALKGFMHRRMYRSGRWSNYHYTGAVDSAGVYVVNGNSQSHRKSTDTTRL</sequence>
<gene>
    <name evidence="13" type="ORF">NQ315_015811</name>
</gene>
<evidence type="ECO:0000256" key="10">
    <source>
        <dbReference type="SAM" id="Phobius"/>
    </source>
</evidence>
<feature type="transmembrane region" description="Helical" evidence="10">
    <location>
        <begin position="229"/>
        <end position="249"/>
    </location>
</feature>
<proteinExistence type="inferred from homology"/>
<evidence type="ECO:0000259" key="11">
    <source>
        <dbReference type="PROSITE" id="PS50227"/>
    </source>
</evidence>
<organism evidence="13 14">
    <name type="scientific">Exocentrus adspersus</name>
    <dbReference type="NCBI Taxonomy" id="1586481"/>
    <lineage>
        <taxon>Eukaryota</taxon>
        <taxon>Metazoa</taxon>
        <taxon>Ecdysozoa</taxon>
        <taxon>Arthropoda</taxon>
        <taxon>Hexapoda</taxon>
        <taxon>Insecta</taxon>
        <taxon>Pterygota</taxon>
        <taxon>Neoptera</taxon>
        <taxon>Endopterygota</taxon>
        <taxon>Coleoptera</taxon>
        <taxon>Polyphaga</taxon>
        <taxon>Cucujiformia</taxon>
        <taxon>Chrysomeloidea</taxon>
        <taxon>Cerambycidae</taxon>
        <taxon>Lamiinae</taxon>
        <taxon>Acanthocinini</taxon>
        <taxon>Exocentrus</taxon>
    </lineage>
</organism>
<dbReference type="GO" id="GO:0007188">
    <property type="term" value="P:adenylate cyclase-modulating G protein-coupled receptor signaling pathway"/>
    <property type="evidence" value="ECO:0007669"/>
    <property type="project" value="TreeGrafter"/>
</dbReference>
<keyword evidence="7 10" id="KW-0472">Membrane</keyword>
<feature type="domain" description="G-protein coupled receptors family 2 profile 2" evidence="12">
    <location>
        <begin position="143"/>
        <end position="394"/>
    </location>
</feature>
<protein>
    <recommendedName>
        <fullName evidence="15">Calcitonin receptor</fullName>
    </recommendedName>
</protein>
<comment type="similarity">
    <text evidence="2">Belongs to the G-protein coupled receptor 2 family.</text>
</comment>
<evidence type="ECO:0000256" key="8">
    <source>
        <dbReference type="ARBA" id="ARBA00023170"/>
    </source>
</evidence>
<dbReference type="GO" id="GO:0008528">
    <property type="term" value="F:G protein-coupled peptide receptor activity"/>
    <property type="evidence" value="ECO:0007669"/>
    <property type="project" value="TreeGrafter"/>
</dbReference>
<evidence type="ECO:0000256" key="9">
    <source>
        <dbReference type="ARBA" id="ARBA00023224"/>
    </source>
</evidence>
<dbReference type="PANTHER" id="PTHR45620">
    <property type="entry name" value="PDF RECEPTOR-LIKE PROTEIN-RELATED"/>
    <property type="match status" value="1"/>
</dbReference>
<dbReference type="Pfam" id="PF00002">
    <property type="entry name" value="7tm_2"/>
    <property type="match status" value="1"/>
</dbReference>
<dbReference type="Gene3D" id="4.10.1240.10">
    <property type="entry name" value="GPCR, family 2, extracellular hormone receptor domain"/>
    <property type="match status" value="1"/>
</dbReference>
<dbReference type="CDD" id="cd15260">
    <property type="entry name" value="7tmB1_NPR_B4_insect-like"/>
    <property type="match status" value="1"/>
</dbReference>
<dbReference type="Proteomes" id="UP001159042">
    <property type="component" value="Unassembled WGS sequence"/>
</dbReference>
<keyword evidence="9" id="KW-0807">Transducer</keyword>
<dbReference type="GO" id="GO:0005886">
    <property type="term" value="C:plasma membrane"/>
    <property type="evidence" value="ECO:0007669"/>
    <property type="project" value="UniProtKB-SubCell"/>
</dbReference>
<dbReference type="GO" id="GO:0007166">
    <property type="term" value="P:cell surface receptor signaling pathway"/>
    <property type="evidence" value="ECO:0007669"/>
    <property type="project" value="InterPro"/>
</dbReference>
<evidence type="ECO:0000256" key="4">
    <source>
        <dbReference type="ARBA" id="ARBA00022692"/>
    </source>
</evidence>
<evidence type="ECO:0000256" key="5">
    <source>
        <dbReference type="ARBA" id="ARBA00022989"/>
    </source>
</evidence>
<evidence type="ECO:0000256" key="2">
    <source>
        <dbReference type="ARBA" id="ARBA00005314"/>
    </source>
</evidence>
<evidence type="ECO:0000256" key="6">
    <source>
        <dbReference type="ARBA" id="ARBA00023040"/>
    </source>
</evidence>
<keyword evidence="6" id="KW-0297">G-protein coupled receptor</keyword>
<feature type="transmembrane region" description="Helical" evidence="10">
    <location>
        <begin position="342"/>
        <end position="362"/>
    </location>
</feature>
<feature type="domain" description="G-protein coupled receptors family 2 profile 1" evidence="11">
    <location>
        <begin position="61"/>
        <end position="135"/>
    </location>
</feature>
<comment type="caution">
    <text evidence="13">The sequence shown here is derived from an EMBL/GenBank/DDBJ whole genome shotgun (WGS) entry which is preliminary data.</text>
</comment>
<dbReference type="Pfam" id="PF02793">
    <property type="entry name" value="HRM"/>
    <property type="match status" value="1"/>
</dbReference>
<evidence type="ECO:0000313" key="14">
    <source>
        <dbReference type="Proteomes" id="UP001159042"/>
    </source>
</evidence>